<gene>
    <name evidence="1" type="ORF">TNCV_3689121</name>
</gene>
<comment type="caution">
    <text evidence="1">The sequence shown here is derived from an EMBL/GenBank/DDBJ whole genome shotgun (WGS) entry which is preliminary data.</text>
</comment>
<accession>A0A8X6VQ85</accession>
<protein>
    <submittedName>
        <fullName evidence="1">Uncharacterized protein</fullName>
    </submittedName>
</protein>
<dbReference type="Proteomes" id="UP000887159">
    <property type="component" value="Unassembled WGS sequence"/>
</dbReference>
<evidence type="ECO:0000313" key="1">
    <source>
        <dbReference type="EMBL" id="GFY16854.1"/>
    </source>
</evidence>
<dbReference type="EMBL" id="BMAU01021342">
    <property type="protein sequence ID" value="GFY16854.1"/>
    <property type="molecule type" value="Genomic_DNA"/>
</dbReference>
<evidence type="ECO:0000313" key="2">
    <source>
        <dbReference type="Proteomes" id="UP000887159"/>
    </source>
</evidence>
<keyword evidence="2" id="KW-1185">Reference proteome</keyword>
<dbReference type="AlphaFoldDB" id="A0A8X6VQ85"/>
<organism evidence="1 2">
    <name type="scientific">Trichonephila clavipes</name>
    <name type="common">Golden silk orbweaver</name>
    <name type="synonym">Nephila clavipes</name>
    <dbReference type="NCBI Taxonomy" id="2585209"/>
    <lineage>
        <taxon>Eukaryota</taxon>
        <taxon>Metazoa</taxon>
        <taxon>Ecdysozoa</taxon>
        <taxon>Arthropoda</taxon>
        <taxon>Chelicerata</taxon>
        <taxon>Arachnida</taxon>
        <taxon>Araneae</taxon>
        <taxon>Araneomorphae</taxon>
        <taxon>Entelegynae</taxon>
        <taxon>Araneoidea</taxon>
        <taxon>Nephilidae</taxon>
        <taxon>Trichonephila</taxon>
    </lineage>
</organism>
<proteinExistence type="predicted"/>
<reference evidence="1" key="1">
    <citation type="submission" date="2020-08" db="EMBL/GenBank/DDBJ databases">
        <title>Multicomponent nature underlies the extraordinary mechanical properties of spider dragline silk.</title>
        <authorList>
            <person name="Kono N."/>
            <person name="Nakamura H."/>
            <person name="Mori M."/>
            <person name="Yoshida Y."/>
            <person name="Ohtoshi R."/>
            <person name="Malay A.D."/>
            <person name="Moran D.A.P."/>
            <person name="Tomita M."/>
            <person name="Numata K."/>
            <person name="Arakawa K."/>
        </authorList>
    </citation>
    <scope>NUCLEOTIDE SEQUENCE</scope>
</reference>
<sequence length="130" mass="14535">MLKKLQLAVNSPIFWDSSSCLQVHLRRTLLHAEKRCLADKWCLGDLIAKSVQLGVIKSLPSNYVPPKPVERPLEVIVCPNKSLPTAAVMPPDNECWFFLPPHAYALIISTDTELGFITEDHTPPVDYTLA</sequence>
<name>A0A8X6VQ85_TRICX</name>